<dbReference type="Proteomes" id="UP000053424">
    <property type="component" value="Unassembled WGS sequence"/>
</dbReference>
<reference evidence="3" key="2">
    <citation type="submission" date="2015-01" db="EMBL/GenBank/DDBJ databases">
        <title>Evolutionary Origins and Diversification of the Mycorrhizal Mutualists.</title>
        <authorList>
            <consortium name="DOE Joint Genome Institute"/>
            <consortium name="Mycorrhizal Genomics Consortium"/>
            <person name="Kohler A."/>
            <person name="Kuo A."/>
            <person name="Nagy L.G."/>
            <person name="Floudas D."/>
            <person name="Copeland A."/>
            <person name="Barry K.W."/>
            <person name="Cichocki N."/>
            <person name="Veneault-Fourrey C."/>
            <person name="LaButti K."/>
            <person name="Lindquist E.A."/>
            <person name="Lipzen A."/>
            <person name="Lundell T."/>
            <person name="Morin E."/>
            <person name="Murat C."/>
            <person name="Riley R."/>
            <person name="Ohm R."/>
            <person name="Sun H."/>
            <person name="Tunlid A."/>
            <person name="Henrissat B."/>
            <person name="Grigoriev I.V."/>
            <person name="Hibbett D.S."/>
            <person name="Martin F."/>
        </authorList>
    </citation>
    <scope>NUCLEOTIDE SEQUENCE [LARGE SCALE GENOMIC DNA]</scope>
    <source>
        <strain evidence="3">h7</strain>
    </source>
</reference>
<proteinExistence type="predicted"/>
<dbReference type="HOGENOM" id="CLU_900350_0_0_1"/>
<gene>
    <name evidence="2" type="ORF">M413DRAFT_31359</name>
</gene>
<evidence type="ECO:0000313" key="3">
    <source>
        <dbReference type="Proteomes" id="UP000053424"/>
    </source>
</evidence>
<evidence type="ECO:0000313" key="2">
    <source>
        <dbReference type="EMBL" id="KIM36973.1"/>
    </source>
</evidence>
<dbReference type="InterPro" id="IPR036047">
    <property type="entry name" value="F-box-like_dom_sf"/>
</dbReference>
<accession>A0A0C2XGE2</accession>
<organism evidence="2 3">
    <name type="scientific">Hebeloma cylindrosporum</name>
    <dbReference type="NCBI Taxonomy" id="76867"/>
    <lineage>
        <taxon>Eukaryota</taxon>
        <taxon>Fungi</taxon>
        <taxon>Dikarya</taxon>
        <taxon>Basidiomycota</taxon>
        <taxon>Agaricomycotina</taxon>
        <taxon>Agaricomycetes</taxon>
        <taxon>Agaricomycetidae</taxon>
        <taxon>Agaricales</taxon>
        <taxon>Agaricineae</taxon>
        <taxon>Hymenogastraceae</taxon>
        <taxon>Hebeloma</taxon>
    </lineage>
</organism>
<feature type="region of interest" description="Disordered" evidence="1">
    <location>
        <begin position="290"/>
        <end position="309"/>
    </location>
</feature>
<protein>
    <submittedName>
        <fullName evidence="2">Uncharacterized protein</fullName>
    </submittedName>
</protein>
<dbReference type="EMBL" id="KN831801">
    <property type="protein sequence ID" value="KIM36973.1"/>
    <property type="molecule type" value="Genomic_DNA"/>
</dbReference>
<name>A0A0C2XGE2_HEBCY</name>
<feature type="compositionally biased region" description="Pro residues" evidence="1">
    <location>
        <begin position="300"/>
        <end position="309"/>
    </location>
</feature>
<keyword evidence="3" id="KW-1185">Reference proteome</keyword>
<evidence type="ECO:0000256" key="1">
    <source>
        <dbReference type="SAM" id="MobiDB-lite"/>
    </source>
</evidence>
<reference evidence="2 3" key="1">
    <citation type="submission" date="2014-04" db="EMBL/GenBank/DDBJ databases">
        <authorList>
            <consortium name="DOE Joint Genome Institute"/>
            <person name="Kuo A."/>
            <person name="Gay G."/>
            <person name="Dore J."/>
            <person name="Kohler A."/>
            <person name="Nagy L.G."/>
            <person name="Floudas D."/>
            <person name="Copeland A."/>
            <person name="Barry K.W."/>
            <person name="Cichocki N."/>
            <person name="Veneault-Fourrey C."/>
            <person name="LaButti K."/>
            <person name="Lindquist E.A."/>
            <person name="Lipzen A."/>
            <person name="Lundell T."/>
            <person name="Morin E."/>
            <person name="Murat C."/>
            <person name="Sun H."/>
            <person name="Tunlid A."/>
            <person name="Henrissat B."/>
            <person name="Grigoriev I.V."/>
            <person name="Hibbett D.S."/>
            <person name="Martin F."/>
            <person name="Nordberg H.P."/>
            <person name="Cantor M.N."/>
            <person name="Hua S.X."/>
        </authorList>
    </citation>
    <scope>NUCLEOTIDE SEQUENCE [LARGE SCALE GENOMIC DNA]</scope>
    <source>
        <strain evidence="3">h7</strain>
    </source>
</reference>
<dbReference type="SUPFAM" id="SSF81383">
    <property type="entry name" value="F-box domain"/>
    <property type="match status" value="1"/>
</dbReference>
<dbReference type="AlphaFoldDB" id="A0A0C2XGE2"/>
<dbReference type="OrthoDB" id="2912369at2759"/>
<dbReference type="Gene3D" id="1.20.1280.50">
    <property type="match status" value="1"/>
</dbReference>
<sequence length="309" mass="35924">MNQNHDPFIHRLPPEIVSRIFFHYSRVNKSFTTSAKTNTLFLGAVCRSWRQLAWATPELWNSFFIGYGIVSRWSEDMNRRWGDEVYRAMTDVLNKHSARWYDMDLAISERHLHLFSGIALEKKSILRRLVLSTKLTRSEAALVRFKMNCSPIELKLASLSLEYVDILWDNLTVVHLSSLPVDEFFEVLQRCPNITTITLQKTHSSFRHLHRSQHKDPLSSSPFLRAIEHHRQGRPLTSPRFSEVPIPGSMEHFHMRVSPTQHDILHRGFLLHPKNIPNRRGPSYLRSNSQITASLSLPRDPSPPILVPR</sequence>